<name>A0A938XYG2_9BACL</name>
<dbReference type="AlphaFoldDB" id="A0A938XYG2"/>
<keyword evidence="3" id="KW-1185">Reference proteome</keyword>
<reference evidence="2" key="1">
    <citation type="submission" date="2021-01" db="EMBL/GenBank/DDBJ databases">
        <title>Genomic Encyclopedia of Type Strains, Phase IV (KMG-IV): sequencing the most valuable type-strain genomes for metagenomic binning, comparative biology and taxonomic classification.</title>
        <authorList>
            <person name="Goeker M."/>
        </authorList>
    </citation>
    <scope>NUCLEOTIDE SEQUENCE</scope>
    <source>
        <strain evidence="2">DSM 25523</strain>
    </source>
</reference>
<sequence length="163" mass="18772">MRVRVIITAAVVLFLGVAVFVSHLVSSVVGDKRAMMEQARQWALERTNITEIEQIDEYRGKQTYAVVIGKNRVGTREIAWLTKDQIVFDTMEHAIPRENVEAAVRKGFPQSEILRIVPGMEGQQRFWEVTLLDPDGKYRYLHYDFYQGNVTKSYVVQTIDYAS</sequence>
<dbReference type="InterPro" id="IPR041401">
    <property type="entry name" value="TseB-like_dom"/>
</dbReference>
<dbReference type="Proteomes" id="UP000717624">
    <property type="component" value="Unassembled WGS sequence"/>
</dbReference>
<dbReference type="InterPro" id="IPR046350">
    <property type="entry name" value="Cystatin_sf"/>
</dbReference>
<feature type="domain" description="Cell wall elongation regulator TseB-like" evidence="1">
    <location>
        <begin position="38"/>
        <end position="80"/>
    </location>
</feature>
<dbReference type="EMBL" id="JAFBEB010000001">
    <property type="protein sequence ID" value="MBM7588756.1"/>
    <property type="molecule type" value="Genomic_DNA"/>
</dbReference>
<accession>A0A938XYG2</accession>
<dbReference type="SUPFAM" id="SSF54403">
    <property type="entry name" value="Cystatin/monellin"/>
    <property type="match status" value="2"/>
</dbReference>
<gene>
    <name evidence="2" type="ORF">JOD01_000342</name>
</gene>
<comment type="caution">
    <text evidence="2">The sequence shown here is derived from an EMBL/GenBank/DDBJ whole genome shotgun (WGS) entry which is preliminary data.</text>
</comment>
<organism evidence="2 3">
    <name type="scientific">Brevibacillus fulvus</name>
    <dbReference type="NCBI Taxonomy" id="1125967"/>
    <lineage>
        <taxon>Bacteria</taxon>
        <taxon>Bacillati</taxon>
        <taxon>Bacillota</taxon>
        <taxon>Bacilli</taxon>
        <taxon>Bacillales</taxon>
        <taxon>Paenibacillaceae</taxon>
        <taxon>Brevibacillus</taxon>
    </lineage>
</organism>
<dbReference type="Pfam" id="PF17881">
    <property type="entry name" value="TseB"/>
    <property type="match status" value="1"/>
</dbReference>
<proteinExistence type="predicted"/>
<evidence type="ECO:0000313" key="3">
    <source>
        <dbReference type="Proteomes" id="UP000717624"/>
    </source>
</evidence>
<dbReference type="Gene3D" id="3.10.450.40">
    <property type="match status" value="2"/>
</dbReference>
<evidence type="ECO:0000313" key="2">
    <source>
        <dbReference type="EMBL" id="MBM7588756.1"/>
    </source>
</evidence>
<dbReference type="RefSeq" id="WP_204516484.1">
    <property type="nucleotide sequence ID" value="NZ_BAABIN010000009.1"/>
</dbReference>
<evidence type="ECO:0000259" key="1">
    <source>
        <dbReference type="Pfam" id="PF17881"/>
    </source>
</evidence>
<protein>
    <submittedName>
        <fullName evidence="2">Uncharacterized protein YpmB</fullName>
    </submittedName>
</protein>